<organism evidence="4 5">
    <name type="scientific">Jaminaea rosea</name>
    <dbReference type="NCBI Taxonomy" id="1569628"/>
    <lineage>
        <taxon>Eukaryota</taxon>
        <taxon>Fungi</taxon>
        <taxon>Dikarya</taxon>
        <taxon>Basidiomycota</taxon>
        <taxon>Ustilaginomycotina</taxon>
        <taxon>Exobasidiomycetes</taxon>
        <taxon>Microstromatales</taxon>
        <taxon>Microstromatales incertae sedis</taxon>
        <taxon>Jaminaea</taxon>
    </lineage>
</organism>
<dbReference type="STRING" id="1569628.A0A316USP1"/>
<keyword evidence="2" id="KW-0472">Membrane</keyword>
<dbReference type="EMBL" id="KZ819672">
    <property type="protein sequence ID" value="PWN26155.1"/>
    <property type="molecule type" value="Genomic_DNA"/>
</dbReference>
<feature type="region of interest" description="Disordered" evidence="1">
    <location>
        <begin position="318"/>
        <end position="340"/>
    </location>
</feature>
<accession>A0A316USP1</accession>
<protein>
    <recommendedName>
        <fullName evidence="3">DUF6533 domain-containing protein</fullName>
    </recommendedName>
</protein>
<dbReference type="Proteomes" id="UP000245884">
    <property type="component" value="Unassembled WGS sequence"/>
</dbReference>
<evidence type="ECO:0000256" key="2">
    <source>
        <dbReference type="SAM" id="Phobius"/>
    </source>
</evidence>
<dbReference type="Pfam" id="PF20151">
    <property type="entry name" value="DUF6533"/>
    <property type="match status" value="1"/>
</dbReference>
<feature type="compositionally biased region" description="Polar residues" evidence="1">
    <location>
        <begin position="622"/>
        <end position="633"/>
    </location>
</feature>
<feature type="compositionally biased region" description="Polar residues" evidence="1">
    <location>
        <begin position="318"/>
        <end position="338"/>
    </location>
</feature>
<feature type="transmembrane region" description="Helical" evidence="2">
    <location>
        <begin position="193"/>
        <end position="216"/>
    </location>
</feature>
<dbReference type="InterPro" id="IPR045340">
    <property type="entry name" value="DUF6533"/>
</dbReference>
<reference evidence="4 5" key="1">
    <citation type="journal article" date="2018" name="Mol. Biol. Evol.">
        <title>Broad Genomic Sampling Reveals a Smut Pathogenic Ancestry of the Fungal Clade Ustilaginomycotina.</title>
        <authorList>
            <person name="Kijpornyongpan T."/>
            <person name="Mondo S.J."/>
            <person name="Barry K."/>
            <person name="Sandor L."/>
            <person name="Lee J."/>
            <person name="Lipzen A."/>
            <person name="Pangilinan J."/>
            <person name="LaButti K."/>
            <person name="Hainaut M."/>
            <person name="Henrissat B."/>
            <person name="Grigoriev I.V."/>
            <person name="Spatafora J.W."/>
            <person name="Aime M.C."/>
        </authorList>
    </citation>
    <scope>NUCLEOTIDE SEQUENCE [LARGE SCALE GENOMIC DNA]</scope>
    <source>
        <strain evidence="4 5">MCA 5214</strain>
    </source>
</reference>
<sequence length="645" mass="69799">MVVSIEAMRVCTTVAFSCFATEWLCSLGREIKYIWKARFCLLTACFLGARYITLINLTFMMAMFHGSWTASLCDRLYLVMPILATLGLLCAEGVCCIRIWTIHKRSRFIFSFLATLFTAMAGIQFYAISKYVAFRDETGSCIAAGQGVWLALYWLAPATLDLILLFLAIFAVGRETRQYGANRLLDVILRDQVFYFLFVFSGCIISGVLMTVNSAFLQSLNNPPAIAVPAIGATRLVLSLKSEGMRQMGVYRHGQDSSGSSGRKGLPKKKGGVLSWWSTRDSGQDIQKASFPDSPAATTRSNNRSWLQIHPGTWTSSMEARKMASSNSESAHPLTSSPDVELASFGQSKGDHTFDSIEVHQAPVPPTARCKTSSTFWSGQRGVPGSVDENGEYTTSGKGEVILGPSIEVGRHQPHADERLIGLGDNTMWPHSKARRMASCDQIHVPVTVPVTRNAHTATGTRDSSRDTFGGHNHTSSRSGTRLGSPTAPPSRGQGNFMKGCAIHTETTTFVTRGSEDYSQHAMPQYNSNGNNNNSNATALRPDTANDPYQQHVASCPTNSSNTSSSSSAPPLPTQPRVSAAPSASYVVAEDSGEDTEAEEVIGFASNTPPASSGSIAGAHQRQLSWQHSASNKGSEETMRAQGPQ</sequence>
<evidence type="ECO:0000313" key="5">
    <source>
        <dbReference type="Proteomes" id="UP000245884"/>
    </source>
</evidence>
<dbReference type="GeneID" id="37031431"/>
<dbReference type="OrthoDB" id="2549021at2759"/>
<feature type="transmembrane region" description="Helical" evidence="2">
    <location>
        <begin position="108"/>
        <end position="128"/>
    </location>
</feature>
<keyword evidence="2" id="KW-1133">Transmembrane helix</keyword>
<feature type="region of interest" description="Disordered" evidence="1">
    <location>
        <begin position="284"/>
        <end position="303"/>
    </location>
</feature>
<name>A0A316USP1_9BASI</name>
<evidence type="ECO:0000256" key="1">
    <source>
        <dbReference type="SAM" id="MobiDB-lite"/>
    </source>
</evidence>
<keyword evidence="5" id="KW-1185">Reference proteome</keyword>
<dbReference type="AlphaFoldDB" id="A0A316USP1"/>
<dbReference type="RefSeq" id="XP_025360767.1">
    <property type="nucleotide sequence ID" value="XM_025509608.1"/>
</dbReference>
<feature type="compositionally biased region" description="Acidic residues" evidence="1">
    <location>
        <begin position="591"/>
        <end position="600"/>
    </location>
</feature>
<feature type="compositionally biased region" description="Low complexity" evidence="1">
    <location>
        <begin position="578"/>
        <end position="589"/>
    </location>
</feature>
<feature type="compositionally biased region" description="Polar residues" evidence="1">
    <location>
        <begin position="473"/>
        <end position="484"/>
    </location>
</feature>
<feature type="region of interest" description="Disordered" evidence="1">
    <location>
        <begin position="251"/>
        <end position="272"/>
    </location>
</feature>
<feature type="domain" description="DUF6533" evidence="3">
    <location>
        <begin position="11"/>
        <end position="55"/>
    </location>
</feature>
<feature type="region of interest" description="Disordered" evidence="1">
    <location>
        <begin position="520"/>
        <end position="645"/>
    </location>
</feature>
<gene>
    <name evidence="4" type="ORF">BDZ90DRAFT_46323</name>
</gene>
<evidence type="ECO:0000259" key="3">
    <source>
        <dbReference type="Pfam" id="PF20151"/>
    </source>
</evidence>
<feature type="compositionally biased region" description="Low complexity" evidence="1">
    <location>
        <begin position="527"/>
        <end position="536"/>
    </location>
</feature>
<keyword evidence="2" id="KW-0812">Transmembrane</keyword>
<feature type="compositionally biased region" description="Low complexity" evidence="1">
    <location>
        <begin position="558"/>
        <end position="568"/>
    </location>
</feature>
<feature type="compositionally biased region" description="Polar residues" evidence="1">
    <location>
        <begin position="605"/>
        <end position="615"/>
    </location>
</feature>
<feature type="transmembrane region" description="Helical" evidence="2">
    <location>
        <begin position="76"/>
        <end position="101"/>
    </location>
</feature>
<evidence type="ECO:0000313" key="4">
    <source>
        <dbReference type="EMBL" id="PWN26155.1"/>
    </source>
</evidence>
<feature type="region of interest" description="Disordered" evidence="1">
    <location>
        <begin position="452"/>
        <end position="498"/>
    </location>
</feature>
<feature type="transmembrane region" description="Helical" evidence="2">
    <location>
        <begin position="148"/>
        <end position="172"/>
    </location>
</feature>
<feature type="compositionally biased region" description="Polar residues" evidence="1">
    <location>
        <begin position="547"/>
        <end position="557"/>
    </location>
</feature>
<proteinExistence type="predicted"/>
<feature type="transmembrane region" description="Helical" evidence="2">
    <location>
        <begin position="39"/>
        <end position="64"/>
    </location>
</feature>